<dbReference type="PANTHER" id="PTHR43669:SF3">
    <property type="entry name" value="ALCOHOL DEHYDROGENASE, PUTATIVE (AFU_ORTHOLOGUE AFUA_3G03445)-RELATED"/>
    <property type="match status" value="1"/>
</dbReference>
<dbReference type="Proteomes" id="UP000586031">
    <property type="component" value="Unassembled WGS sequence"/>
</dbReference>
<dbReference type="InterPro" id="IPR036291">
    <property type="entry name" value="NAD(P)-bd_dom_sf"/>
</dbReference>
<sequence>MKLENKVVLVSGASSGIRNEIAKLLAKEGASVVVVAKRKENLENLVNQIESDGGKALAVEGDFDPEKKMQNAFKAALNKFGKLDIVINSAGVADIIAPVADMGEGVWEVDLKVDLTGAI</sequence>
<protein>
    <submittedName>
        <fullName evidence="3">SDR family NAD(P)-dependent oxidoreductase</fullName>
    </submittedName>
</protein>
<dbReference type="Pfam" id="PF00106">
    <property type="entry name" value="adh_short"/>
    <property type="match status" value="1"/>
</dbReference>
<comment type="similarity">
    <text evidence="1">Belongs to the short-chain dehydrogenases/reductases (SDR) family.</text>
</comment>
<dbReference type="GO" id="GO:0016491">
    <property type="term" value="F:oxidoreductase activity"/>
    <property type="evidence" value="ECO:0007669"/>
    <property type="project" value="UniProtKB-KW"/>
</dbReference>
<dbReference type="AlphaFoldDB" id="A0A7J4TJE4"/>
<dbReference type="EMBL" id="DUHE01000059">
    <property type="protein sequence ID" value="HII83633.1"/>
    <property type="molecule type" value="Genomic_DNA"/>
</dbReference>
<keyword evidence="2" id="KW-0560">Oxidoreductase</keyword>
<accession>A0A7J4TJE4</accession>
<organism evidence="3 4">
    <name type="scientific">Methanobacterium subterraneum</name>
    <dbReference type="NCBI Taxonomy" id="59277"/>
    <lineage>
        <taxon>Archaea</taxon>
        <taxon>Methanobacteriati</taxon>
        <taxon>Methanobacteriota</taxon>
        <taxon>Methanomada group</taxon>
        <taxon>Methanobacteria</taxon>
        <taxon>Methanobacteriales</taxon>
        <taxon>Methanobacteriaceae</taxon>
        <taxon>Methanobacterium</taxon>
    </lineage>
</organism>
<proteinExistence type="inferred from homology"/>
<gene>
    <name evidence="3" type="ORF">HA271_02065</name>
</gene>
<comment type="caution">
    <text evidence="3">The sequence shown here is derived from an EMBL/GenBank/DDBJ whole genome shotgun (WGS) entry which is preliminary data.</text>
</comment>
<evidence type="ECO:0000256" key="2">
    <source>
        <dbReference type="ARBA" id="ARBA00023002"/>
    </source>
</evidence>
<dbReference type="PRINTS" id="PR00081">
    <property type="entry name" value="GDHRDH"/>
</dbReference>
<reference evidence="4" key="1">
    <citation type="journal article" date="2020" name="bioRxiv">
        <title>A rank-normalized archaeal taxonomy based on genome phylogeny resolves widespread incomplete and uneven classifications.</title>
        <authorList>
            <person name="Rinke C."/>
            <person name="Chuvochina M."/>
            <person name="Mussig A.J."/>
            <person name="Chaumeil P.-A."/>
            <person name="Waite D.W."/>
            <person name="Whitman W.B."/>
            <person name="Parks D.H."/>
            <person name="Hugenholtz P."/>
        </authorList>
    </citation>
    <scope>NUCLEOTIDE SEQUENCE [LARGE SCALE GENOMIC DNA]</scope>
</reference>
<dbReference type="SUPFAM" id="SSF51735">
    <property type="entry name" value="NAD(P)-binding Rossmann-fold domains"/>
    <property type="match status" value="1"/>
</dbReference>
<dbReference type="InterPro" id="IPR002347">
    <property type="entry name" value="SDR_fam"/>
</dbReference>
<evidence type="ECO:0000313" key="3">
    <source>
        <dbReference type="EMBL" id="HII83633.1"/>
    </source>
</evidence>
<dbReference type="Gene3D" id="3.40.50.720">
    <property type="entry name" value="NAD(P)-binding Rossmann-like Domain"/>
    <property type="match status" value="1"/>
</dbReference>
<dbReference type="PANTHER" id="PTHR43669">
    <property type="entry name" value="5-KETO-D-GLUCONATE 5-REDUCTASE"/>
    <property type="match status" value="1"/>
</dbReference>
<evidence type="ECO:0000256" key="1">
    <source>
        <dbReference type="ARBA" id="ARBA00006484"/>
    </source>
</evidence>
<evidence type="ECO:0000313" key="4">
    <source>
        <dbReference type="Proteomes" id="UP000586031"/>
    </source>
</evidence>
<name>A0A7J4TJE4_9EURY</name>